<sequence>MVYLRSNEPPHVAYGAASLSHTEASSSALTELAAISSATPKKGDRPIHVRISHIEHGAFLTLALYGFPVLIATGELVEIPSIPGEDPVPPAMRVVAPQKCDEANPFLHAVVVNHPVEIQIKNCIAMLAMLLDRQELVDSIDGNSFSQLEGFAAKVDSKALTEVEDLLRSVGWREAASRIKARSSSSGRPLVVTYTTVFMDREQIALRTPILRRVYNRFPAVRAAVDNVATLLSQGMHVTGEGPEAITAFARDSLDVGSNKTFLAHFARDTMVCGNGYLSFGAMPDEDTRLLRPENVTIIRDNIVRLEEGGRTEIHRGVLRAQGAEQLEGEYGVSPLEPFVQHLMEHEGYDYMLRLEKAAREQGASEEVRSSLADGARAAASAMKRIEDRIDVLLGAPSRLGVKVPPELYFEGCEQMLPEAGGVATGGRES</sequence>
<reference evidence="1 2" key="1">
    <citation type="submission" date="2023-11" db="EMBL/GenBank/DDBJ databases">
        <title>Lentzea sokolovensis, sp. nov., Lentzea kristufkii, sp. nov., and Lentzea miocenensis, sp. nov., rare actinobacteria from Sokolov Coal Basin, Miocene lacustrine sediment, Czech Republic.</title>
        <authorList>
            <person name="Lara A."/>
            <person name="Kotroba L."/>
            <person name="Nouioui I."/>
            <person name="Neumann-Schaal M."/>
            <person name="Mast Y."/>
            <person name="Chronakova A."/>
        </authorList>
    </citation>
    <scope>NUCLEOTIDE SEQUENCE [LARGE SCALE GENOMIC DNA]</scope>
    <source>
        <strain evidence="1 2">BCCO 10_0856</strain>
    </source>
</reference>
<organism evidence="1 2">
    <name type="scientific">Lentzea miocenica</name>
    <dbReference type="NCBI Taxonomy" id="3095431"/>
    <lineage>
        <taxon>Bacteria</taxon>
        <taxon>Bacillati</taxon>
        <taxon>Actinomycetota</taxon>
        <taxon>Actinomycetes</taxon>
        <taxon>Pseudonocardiales</taxon>
        <taxon>Pseudonocardiaceae</taxon>
        <taxon>Lentzea</taxon>
    </lineage>
</organism>
<dbReference type="Proteomes" id="UP001285521">
    <property type="component" value="Unassembled WGS sequence"/>
</dbReference>
<evidence type="ECO:0000313" key="2">
    <source>
        <dbReference type="Proteomes" id="UP001285521"/>
    </source>
</evidence>
<protein>
    <submittedName>
        <fullName evidence="1">Uncharacterized protein</fullName>
    </submittedName>
</protein>
<proteinExistence type="predicted"/>
<dbReference type="RefSeq" id="WP_319972124.1">
    <property type="nucleotide sequence ID" value="NZ_JAXAVW010000056.1"/>
</dbReference>
<comment type="caution">
    <text evidence="1">The sequence shown here is derived from an EMBL/GenBank/DDBJ whole genome shotgun (WGS) entry which is preliminary data.</text>
</comment>
<evidence type="ECO:0000313" key="1">
    <source>
        <dbReference type="EMBL" id="MDX8037126.1"/>
    </source>
</evidence>
<name>A0ABU4TG25_9PSEU</name>
<dbReference type="EMBL" id="JAXAVW010000056">
    <property type="protein sequence ID" value="MDX8037126.1"/>
    <property type="molecule type" value="Genomic_DNA"/>
</dbReference>
<keyword evidence="2" id="KW-1185">Reference proteome</keyword>
<accession>A0ABU4TG25</accession>
<gene>
    <name evidence="1" type="ORF">SK803_43630</name>
</gene>